<evidence type="ECO:0000256" key="8">
    <source>
        <dbReference type="SAM" id="Coils"/>
    </source>
</evidence>
<organism evidence="12 13">
    <name type="scientific">Synchytrium endobioticum</name>
    <dbReference type="NCBI Taxonomy" id="286115"/>
    <lineage>
        <taxon>Eukaryota</taxon>
        <taxon>Fungi</taxon>
        <taxon>Fungi incertae sedis</taxon>
        <taxon>Chytridiomycota</taxon>
        <taxon>Chytridiomycota incertae sedis</taxon>
        <taxon>Chytridiomycetes</taxon>
        <taxon>Synchytriales</taxon>
        <taxon>Synchytriaceae</taxon>
        <taxon>Synchytrium</taxon>
    </lineage>
</organism>
<keyword evidence="3" id="KW-0863">Zinc-finger</keyword>
<dbReference type="GO" id="GO:0008270">
    <property type="term" value="F:zinc ion binding"/>
    <property type="evidence" value="ECO:0007669"/>
    <property type="project" value="UniProtKB-KW"/>
</dbReference>
<dbReference type="GO" id="GO:0006904">
    <property type="term" value="P:vesicle docking involved in exocytosis"/>
    <property type="evidence" value="ECO:0007669"/>
    <property type="project" value="TreeGrafter"/>
</dbReference>
<comment type="similarity">
    <text evidence="1">Belongs to the VPS18 family.</text>
</comment>
<protein>
    <submittedName>
        <fullName evidence="12">Uncharacterized protein</fullName>
    </submittedName>
</protein>
<dbReference type="GO" id="GO:0007033">
    <property type="term" value="P:vacuole organization"/>
    <property type="evidence" value="ECO:0007669"/>
    <property type="project" value="TreeGrafter"/>
</dbReference>
<dbReference type="SUPFAM" id="SSF57850">
    <property type="entry name" value="RING/U-box"/>
    <property type="match status" value="1"/>
</dbReference>
<dbReference type="PANTHER" id="PTHR23323">
    <property type="entry name" value="VACUOLAR PROTEIN SORTING-ASSOCIATED PROTEIN"/>
    <property type="match status" value="1"/>
</dbReference>
<dbReference type="STRING" id="286115.A0A507C4N8"/>
<dbReference type="GO" id="GO:0006886">
    <property type="term" value="P:intracellular protein transport"/>
    <property type="evidence" value="ECO:0007669"/>
    <property type="project" value="UniProtKB-UniRule"/>
</dbReference>
<dbReference type="PROSITE" id="PS50236">
    <property type="entry name" value="CHCR"/>
    <property type="match status" value="1"/>
</dbReference>
<dbReference type="GO" id="GO:0030897">
    <property type="term" value="C:HOPS complex"/>
    <property type="evidence" value="ECO:0007669"/>
    <property type="project" value="TreeGrafter"/>
</dbReference>
<keyword evidence="8" id="KW-0175">Coiled coil</keyword>
<dbReference type="GO" id="GO:0030674">
    <property type="term" value="F:protein-macromolecule adaptor activity"/>
    <property type="evidence" value="ECO:0007669"/>
    <property type="project" value="TreeGrafter"/>
</dbReference>
<evidence type="ECO:0000256" key="2">
    <source>
        <dbReference type="ARBA" id="ARBA00022723"/>
    </source>
</evidence>
<feature type="compositionally biased region" description="Polar residues" evidence="9">
    <location>
        <begin position="1019"/>
        <end position="1032"/>
    </location>
</feature>
<feature type="coiled-coil region" evidence="8">
    <location>
        <begin position="597"/>
        <end position="631"/>
    </location>
</feature>
<evidence type="ECO:0000256" key="3">
    <source>
        <dbReference type="ARBA" id="ARBA00022771"/>
    </source>
</evidence>
<dbReference type="Proteomes" id="UP000317494">
    <property type="component" value="Unassembled WGS sequence"/>
</dbReference>
<feature type="compositionally biased region" description="Low complexity" evidence="9">
    <location>
        <begin position="1033"/>
        <end position="1044"/>
    </location>
</feature>
<keyword evidence="13" id="KW-1185">Reference proteome</keyword>
<evidence type="ECO:0000259" key="11">
    <source>
        <dbReference type="Pfam" id="PF26148"/>
    </source>
</evidence>
<feature type="domain" description="Pep3/Vps18 beta-propeller" evidence="10">
    <location>
        <begin position="87"/>
        <end position="467"/>
    </location>
</feature>
<keyword evidence="2" id="KW-0479">Metal-binding</keyword>
<dbReference type="Pfam" id="PF26148">
    <property type="entry name" value="VPS18_RING_C"/>
    <property type="match status" value="1"/>
</dbReference>
<gene>
    <name evidence="12" type="ORF">SeMB42_g07615</name>
</gene>
<dbReference type="InterPro" id="IPR058919">
    <property type="entry name" value="Pep3/Vps18_RING_C"/>
</dbReference>
<dbReference type="InterPro" id="IPR007810">
    <property type="entry name" value="Pep3/Vps18_beta-prop"/>
</dbReference>
<evidence type="ECO:0000256" key="4">
    <source>
        <dbReference type="ARBA" id="ARBA00022833"/>
    </source>
</evidence>
<accession>A0A507C4N8</accession>
<evidence type="ECO:0000256" key="1">
    <source>
        <dbReference type="ARBA" id="ARBA00010454"/>
    </source>
</evidence>
<dbReference type="GO" id="GO:0007032">
    <property type="term" value="P:endosome organization"/>
    <property type="evidence" value="ECO:0007669"/>
    <property type="project" value="TreeGrafter"/>
</dbReference>
<dbReference type="GO" id="GO:0005768">
    <property type="term" value="C:endosome"/>
    <property type="evidence" value="ECO:0007669"/>
    <property type="project" value="TreeGrafter"/>
</dbReference>
<comment type="caution">
    <text evidence="12">The sequence shown here is derived from an EMBL/GenBank/DDBJ whole genome shotgun (WGS) entry which is preliminary data.</text>
</comment>
<feature type="repeat" description="CHCR" evidence="7">
    <location>
        <begin position="721"/>
        <end position="878"/>
    </location>
</feature>
<evidence type="ECO:0000256" key="7">
    <source>
        <dbReference type="PROSITE-ProRule" id="PRU01006"/>
    </source>
</evidence>
<dbReference type="VEuPathDB" id="FungiDB:SeMB42_g07615"/>
<feature type="domain" description="Pep3/Vps18 RING C-terminal" evidence="11">
    <location>
        <begin position="955"/>
        <end position="1015"/>
    </location>
</feature>
<dbReference type="GO" id="GO:0048284">
    <property type="term" value="P:organelle fusion"/>
    <property type="evidence" value="ECO:0007669"/>
    <property type="project" value="TreeGrafter"/>
</dbReference>
<keyword evidence="4" id="KW-0862">Zinc</keyword>
<feature type="region of interest" description="Disordered" evidence="9">
    <location>
        <begin position="1019"/>
        <end position="1046"/>
    </location>
</feature>
<evidence type="ECO:0000313" key="13">
    <source>
        <dbReference type="Proteomes" id="UP000317494"/>
    </source>
</evidence>
<evidence type="ECO:0000256" key="5">
    <source>
        <dbReference type="ARBA" id="ARBA00023136"/>
    </source>
</evidence>
<reference evidence="12 13" key="1">
    <citation type="journal article" date="2019" name="Sci. Rep.">
        <title>Comparative genomics of chytrid fungi reveal insights into the obligate biotrophic and pathogenic lifestyle of Synchytrium endobioticum.</title>
        <authorList>
            <person name="van de Vossenberg B.T.L.H."/>
            <person name="Warris S."/>
            <person name="Nguyen H.D.T."/>
            <person name="van Gent-Pelzer M.P.E."/>
            <person name="Joly D.L."/>
            <person name="van de Geest H.C."/>
            <person name="Bonants P.J.M."/>
            <person name="Smith D.S."/>
            <person name="Levesque C.A."/>
            <person name="van der Lee T.A.J."/>
        </authorList>
    </citation>
    <scope>NUCLEOTIDE SEQUENCE [LARGE SCALE GENOMIC DNA]</scope>
    <source>
        <strain evidence="12 13">MB42</strain>
    </source>
</reference>
<proteinExistence type="inferred from homology"/>
<sequence>MDGLSASILIWLRIKIEQNDAYGVSAVCGNRRIQEINITLLVRPVMSLFDALDESLRYGSKSQTVIVHPSNNSQPIYYYGHSSNDVPIFSLDKVQFQFPGIILDLVVSNNILVVALEGIIQGTNSTNANKDAANQQRPQKILRIDLSQAHAVEEIDIPIRQKGDRIRKLFFSPVAKHLLISTESGDNFYIFEKWRKPRMLNKFRGIIVEAVAWGRPRPGPTSEFSTGVMLVGSRQGHIFEAELHATEEFFKRGEERYFKQVYTLHEDNMPITGLRYEKFPATPRKYVVLMTTPDRMYQFIGNAADGEVGIFGELFRHYDLNPNFQEIPGQLGRSEYHCWSPFVDNSGFPSLPKTFAWLTAPGVYYGNFVFGSQGVGDSIIDNAQLLPYQQDETEESSLIVPSSIALTEFHFVMMVRHKVRAVCILNNELVYEEEITLEQGERILKMAVDPAKNTCWIYTNLSLFELVKTDEDRNIWKIYLQRKAFDAAMSYAKNDDQKDKIATAQADYYFNQQRYALSATYYAQSKSVGFEDIALKFLAKAERDALKQFLLGKLQRTPRQDVTQLTLLCTWLVELMLSKLNALRDNVEELSYSVTRQKELSDNQSEVDQELEDLKANLRRAAEEEKFALNEFRQFLITYKDWLDRKTVYSLLSSHDRTQETLFYAELIGDSERIVSHWINVEDWTEGLKALENQPSVDLYYKYSPILIQHVAQDTVTAWIKESNLNSRHLIPALLKYESVPLRSVQNQAIRYLQHVIHNLQNTDPVVHNYLLSLYVLDAKNDDEVGLLYFLRSQREDPHYDVQYALRVCTQHGLTQACIYIYGAMGLYEQAVDWALETDDLELARIYADKPEDDDTLGRRLWLRIARHVIEKKQDIKQAIEFLRQSQLLKIEDILPFFPDFVLIDDFKDEICAALEDYNTHIESLKAEMDEATKSAESIRQDIRELRNRCAIVRVSERCQVCHLSLITRQFYIFPCEHGFHADCLIKLVSSSSGPRQAKRIQDLQIGITREMTSRQSIASAVPSSLKRTANPSADSGSNASTSSKLSNEIKNNIERMKEELDVLVASECALCGEAMIKSIDKPFIGDDEWRTLDSWAV</sequence>
<evidence type="ECO:0000256" key="6">
    <source>
        <dbReference type="ARBA" id="ARBA00029433"/>
    </source>
</evidence>
<keyword evidence="5" id="KW-0472">Membrane</keyword>
<dbReference type="EMBL" id="QEAN01000570">
    <property type="protein sequence ID" value="TPX32395.1"/>
    <property type="molecule type" value="Genomic_DNA"/>
</dbReference>
<evidence type="ECO:0000259" key="10">
    <source>
        <dbReference type="Pfam" id="PF05131"/>
    </source>
</evidence>
<dbReference type="InterPro" id="IPR000547">
    <property type="entry name" value="Clathrin_H-chain/VPS_repeat"/>
</dbReference>
<dbReference type="CDD" id="cd16462">
    <property type="entry name" value="RING-H2_Pep3p-like"/>
    <property type="match status" value="1"/>
</dbReference>
<evidence type="ECO:0000313" key="12">
    <source>
        <dbReference type="EMBL" id="TPX32395.1"/>
    </source>
</evidence>
<dbReference type="PANTHER" id="PTHR23323:SF26">
    <property type="entry name" value="VACUOLAR PROTEIN SORTING-ASSOCIATED PROTEIN 18 HOMOLOG"/>
    <property type="match status" value="1"/>
</dbReference>
<dbReference type="AlphaFoldDB" id="A0A507C4N8"/>
<comment type="subcellular location">
    <subcellularLocation>
        <location evidence="6">Endomembrane system</location>
        <topology evidence="6">Peripheral membrane protein</topology>
        <orientation evidence="6">Cytoplasmic side</orientation>
    </subcellularLocation>
</comment>
<evidence type="ECO:0000256" key="9">
    <source>
        <dbReference type="SAM" id="MobiDB-lite"/>
    </source>
</evidence>
<dbReference type="Pfam" id="PF05131">
    <property type="entry name" value="Pep3_Vps18"/>
    <property type="match status" value="1"/>
</dbReference>
<name>A0A507C4N8_9FUNG</name>
<feature type="coiled-coil region" evidence="8">
    <location>
        <begin position="908"/>
        <end position="949"/>
    </location>
</feature>